<dbReference type="InterPro" id="IPR050740">
    <property type="entry name" value="Aldehyde_DH_Superfamily"/>
</dbReference>
<dbReference type="InterPro" id="IPR015590">
    <property type="entry name" value="Aldehyde_DH_dom"/>
</dbReference>
<protein>
    <submittedName>
        <fullName evidence="4">NAD-dependent succinate-semialdehyde dehydrogenase</fullName>
    </submittedName>
</protein>
<name>A0A7V4DEA8_9BACT</name>
<dbReference type="InterPro" id="IPR016163">
    <property type="entry name" value="Ald_DH_C"/>
</dbReference>
<evidence type="ECO:0000256" key="2">
    <source>
        <dbReference type="ARBA" id="ARBA00023002"/>
    </source>
</evidence>
<dbReference type="SUPFAM" id="SSF53720">
    <property type="entry name" value="ALDH-like"/>
    <property type="match status" value="1"/>
</dbReference>
<dbReference type="Gene3D" id="3.40.309.10">
    <property type="entry name" value="Aldehyde Dehydrogenase, Chain A, domain 2"/>
    <property type="match status" value="1"/>
</dbReference>
<keyword evidence="2" id="KW-0560">Oxidoreductase</keyword>
<evidence type="ECO:0000259" key="3">
    <source>
        <dbReference type="Pfam" id="PF00171"/>
    </source>
</evidence>
<sequence>MMEVQGMIIGGKFVTESGTGKYIDVINPATEDVIARVPAASEEQVNEAVQAAWKAFKQWSQFSPFERARFLHKAAQLVEERAEDIGRILTAEEGKPLKEAVSEVKGSAEVLRYFAEAGKRVFGEIIPLDKANLQSIVIRQPIGVVAAITPWNYPVQLLAWKVAAALAAGCTVVAKPPSETPLSPLKFLACFLDAGLPEGVVNGVTGAGSVVGKSLILHPLVRKVSFTGSTEAGKKVMEYCASGVKRVSLELGGQSPLIVCADADLEKAVKGGVRRSFRNMGQVCNSVNRIYVEKPIYETFVEKFVAETRKLRIGNGLTDPDVDLGPMVSLEALEKVKEHIEDAVRKGARVLCGGKKPEGEQYAKGYFFEPTVVVDVAHDMLIMKEETFGPAVGIMPFESLEEAIAWSNATRYGLAAYVYTSSLERARRICLGLECGNIGLNNVDVATIYAPYTGWKESGFGTDLGPEGILSYLEMKHIKVEFAG</sequence>
<dbReference type="InterPro" id="IPR016162">
    <property type="entry name" value="Ald_DH_N"/>
</dbReference>
<dbReference type="Gene3D" id="3.40.605.10">
    <property type="entry name" value="Aldehyde Dehydrogenase, Chain A, domain 1"/>
    <property type="match status" value="1"/>
</dbReference>
<feature type="domain" description="Aldehyde dehydrogenase" evidence="3">
    <location>
        <begin position="18"/>
        <end position="478"/>
    </location>
</feature>
<reference evidence="4" key="1">
    <citation type="journal article" date="2020" name="mSystems">
        <title>Genome- and Community-Level Interaction Insights into Carbon Utilization and Element Cycling Functions of Hydrothermarchaeota in Hydrothermal Sediment.</title>
        <authorList>
            <person name="Zhou Z."/>
            <person name="Liu Y."/>
            <person name="Xu W."/>
            <person name="Pan J."/>
            <person name="Luo Z.H."/>
            <person name="Li M."/>
        </authorList>
    </citation>
    <scope>NUCLEOTIDE SEQUENCE [LARGE SCALE GENOMIC DNA]</scope>
    <source>
        <strain evidence="4">SpSt-747</strain>
    </source>
</reference>
<evidence type="ECO:0000256" key="1">
    <source>
        <dbReference type="ARBA" id="ARBA00009986"/>
    </source>
</evidence>
<dbReference type="Pfam" id="PF00171">
    <property type="entry name" value="Aldedh"/>
    <property type="match status" value="1"/>
</dbReference>
<dbReference type="InterPro" id="IPR016161">
    <property type="entry name" value="Ald_DH/histidinol_DH"/>
</dbReference>
<dbReference type="EMBL" id="DTFV01000117">
    <property type="protein sequence ID" value="HGI31258.1"/>
    <property type="molecule type" value="Genomic_DNA"/>
</dbReference>
<dbReference type="FunFam" id="3.40.309.10:FF:000009">
    <property type="entry name" value="Aldehyde dehydrogenase A"/>
    <property type="match status" value="1"/>
</dbReference>
<dbReference type="GO" id="GO:0004777">
    <property type="term" value="F:succinate-semialdehyde dehydrogenase (NAD+) activity"/>
    <property type="evidence" value="ECO:0007669"/>
    <property type="project" value="TreeGrafter"/>
</dbReference>
<evidence type="ECO:0000313" key="4">
    <source>
        <dbReference type="EMBL" id="HGI31258.1"/>
    </source>
</evidence>
<comment type="similarity">
    <text evidence="1">Belongs to the aldehyde dehydrogenase family.</text>
</comment>
<dbReference type="PANTHER" id="PTHR43353:SF5">
    <property type="entry name" value="SUCCINATE-SEMIALDEHYDE DEHYDROGENASE, MITOCHONDRIAL"/>
    <property type="match status" value="1"/>
</dbReference>
<dbReference type="FunFam" id="3.40.605.10:FF:000007">
    <property type="entry name" value="NAD/NADP-dependent betaine aldehyde dehydrogenase"/>
    <property type="match status" value="1"/>
</dbReference>
<accession>A0A7V4DEA8</accession>
<dbReference type="PANTHER" id="PTHR43353">
    <property type="entry name" value="SUCCINATE-SEMIALDEHYDE DEHYDROGENASE, MITOCHONDRIAL"/>
    <property type="match status" value="1"/>
</dbReference>
<dbReference type="GO" id="GO:0009450">
    <property type="term" value="P:gamma-aminobutyric acid catabolic process"/>
    <property type="evidence" value="ECO:0007669"/>
    <property type="project" value="TreeGrafter"/>
</dbReference>
<dbReference type="AlphaFoldDB" id="A0A7V4DEA8"/>
<comment type="caution">
    <text evidence="4">The sequence shown here is derived from an EMBL/GenBank/DDBJ whole genome shotgun (WGS) entry which is preliminary data.</text>
</comment>
<gene>
    <name evidence="4" type="ORF">ENV30_08155</name>
</gene>
<dbReference type="CDD" id="cd07103">
    <property type="entry name" value="ALDH_F5_SSADH_GabD"/>
    <property type="match status" value="1"/>
</dbReference>
<proteinExistence type="inferred from homology"/>
<organism evidence="4">
    <name type="scientific">Candidatus Caldatribacterium californiense</name>
    <dbReference type="NCBI Taxonomy" id="1454726"/>
    <lineage>
        <taxon>Bacteria</taxon>
        <taxon>Pseudomonadati</taxon>
        <taxon>Atribacterota</taxon>
        <taxon>Atribacteria</taxon>
        <taxon>Atribacterales</taxon>
        <taxon>Candidatus Caldatribacteriaceae</taxon>
        <taxon>Candidatus Caldatribacterium</taxon>
    </lineage>
</organism>